<proteinExistence type="predicted"/>
<feature type="transmembrane region" description="Helical" evidence="5">
    <location>
        <begin position="246"/>
        <end position="263"/>
    </location>
</feature>
<evidence type="ECO:0000256" key="5">
    <source>
        <dbReference type="SAM" id="Phobius"/>
    </source>
</evidence>
<dbReference type="GO" id="GO:0005886">
    <property type="term" value="C:plasma membrane"/>
    <property type="evidence" value="ECO:0007669"/>
    <property type="project" value="TreeGrafter"/>
</dbReference>
<dbReference type="NCBIfam" id="TIGR01494">
    <property type="entry name" value="ATPase_P-type"/>
    <property type="match status" value="1"/>
</dbReference>
<keyword evidence="5" id="KW-0812">Transmembrane</keyword>
<feature type="region of interest" description="Disordered" evidence="4">
    <location>
        <begin position="430"/>
        <end position="464"/>
    </location>
</feature>
<dbReference type="InterPro" id="IPR006068">
    <property type="entry name" value="ATPase_P-typ_cation-transptr_C"/>
</dbReference>
<dbReference type="InterPro" id="IPR036412">
    <property type="entry name" value="HAD-like_sf"/>
</dbReference>
<protein>
    <recommendedName>
        <fullName evidence="6">Cation-transporting P-type ATPase C-terminal domain-containing protein</fullName>
    </recommendedName>
</protein>
<evidence type="ECO:0000256" key="4">
    <source>
        <dbReference type="SAM" id="MobiDB-lite"/>
    </source>
</evidence>
<dbReference type="GO" id="GO:0005524">
    <property type="term" value="F:ATP binding"/>
    <property type="evidence" value="ECO:0007669"/>
    <property type="project" value="InterPro"/>
</dbReference>
<keyword evidence="5" id="KW-0472">Membrane</keyword>
<evidence type="ECO:0000313" key="7">
    <source>
        <dbReference type="EMBL" id="KAG5459852.1"/>
    </source>
</evidence>
<dbReference type="PRINTS" id="PR00120">
    <property type="entry name" value="HATPASE"/>
</dbReference>
<dbReference type="AlphaFoldDB" id="A0A8H7ZV54"/>
<keyword evidence="8" id="KW-1185">Reference proteome</keyword>
<dbReference type="Pfam" id="PF00689">
    <property type="entry name" value="Cation_ATPase_C"/>
    <property type="match status" value="1"/>
</dbReference>
<keyword evidence="5" id="KW-1133">Transmembrane helix</keyword>
<dbReference type="InterPro" id="IPR001757">
    <property type="entry name" value="P_typ_ATPase"/>
</dbReference>
<dbReference type="GO" id="GO:0006874">
    <property type="term" value="P:intracellular calcium ion homeostasis"/>
    <property type="evidence" value="ECO:0007669"/>
    <property type="project" value="TreeGrafter"/>
</dbReference>
<dbReference type="PRINTS" id="PR00119">
    <property type="entry name" value="CATATPASE"/>
</dbReference>
<dbReference type="GO" id="GO:0012505">
    <property type="term" value="C:endomembrane system"/>
    <property type="evidence" value="ECO:0007669"/>
    <property type="project" value="UniProtKB-SubCell"/>
</dbReference>
<feature type="transmembrane region" description="Helical" evidence="5">
    <location>
        <begin position="284"/>
        <end position="305"/>
    </location>
</feature>
<feature type="transmembrane region" description="Helical" evidence="5">
    <location>
        <begin position="202"/>
        <end position="226"/>
    </location>
</feature>
<evidence type="ECO:0000256" key="3">
    <source>
        <dbReference type="ARBA" id="ARBA00022842"/>
    </source>
</evidence>
<dbReference type="GO" id="GO:0046872">
    <property type="term" value="F:metal ion binding"/>
    <property type="evidence" value="ECO:0007669"/>
    <property type="project" value="UniProtKB-KW"/>
</dbReference>
<dbReference type="PANTHER" id="PTHR24093:SF369">
    <property type="entry name" value="CALCIUM-TRANSPORTING ATPASE"/>
    <property type="match status" value="1"/>
</dbReference>
<accession>A0A8H7ZV54</accession>
<comment type="caution">
    <text evidence="7">The sequence shown here is derived from an EMBL/GenBank/DDBJ whole genome shotgun (WGS) entry which is preliminary data.</text>
</comment>
<evidence type="ECO:0000259" key="6">
    <source>
        <dbReference type="Pfam" id="PF00689"/>
    </source>
</evidence>
<dbReference type="Proteomes" id="UP000673691">
    <property type="component" value="Unassembled WGS sequence"/>
</dbReference>
<feature type="domain" description="Cation-transporting P-type ATPase C-terminal" evidence="6">
    <location>
        <begin position="150"/>
        <end position="337"/>
    </location>
</feature>
<gene>
    <name evidence="7" type="ORF">BJ554DRAFT_8175</name>
</gene>
<dbReference type="GO" id="GO:0016887">
    <property type="term" value="F:ATP hydrolysis activity"/>
    <property type="evidence" value="ECO:0007669"/>
    <property type="project" value="InterPro"/>
</dbReference>
<dbReference type="GO" id="GO:0005388">
    <property type="term" value="F:P-type calcium transporter activity"/>
    <property type="evidence" value="ECO:0007669"/>
    <property type="project" value="TreeGrafter"/>
</dbReference>
<sequence length="477" mass="51804">MSTDISVHEDVETSSVRRHIASGQLSQFDKMLPKLRVLARSSPKDKQILVEHLKSLGETVAVTGDGANDGPALKAADVGFAMGIAGSGIAKEAASIILLDDNFVSLVTALVWGRSISESVRKFLMFQLTVNVTAVTLALISSIVDSESESVLTAVQLLWVNLLMDSLGALALATDEPNEVETLSKPPVNNKKEPLITWNMRCMILGEAVVLCGATLILLYAGPSFFAHLMSDLPASGPERDEALRNSIRTAVFNTFVMFNLCNEINVRRTDRTLNVFRGILQNHIFMIILFTTFVIQVIIVQFGSYAFKTVGGLNGYLWMLCILVGLLAFPVGLFVRIVFFRATPRAKPVKLDVYPTINPSWKRELLWRRAFRMALMQSCLPRNGDVMTIQLPVPIYNNLKSALEQQAVPEGATATASAGISADAAPLPSATDAAAAKPSTSVAPGLTAPHPLQRRPTIPMRLSFSRTAPNAVKQFG</sequence>
<reference evidence="7 8" key="1">
    <citation type="journal article" name="Sci. Rep.">
        <title>Genome-scale phylogenetic analyses confirm Olpidium as the closest living zoosporic fungus to the non-flagellated, terrestrial fungi.</title>
        <authorList>
            <person name="Chang Y."/>
            <person name="Rochon D."/>
            <person name="Sekimoto S."/>
            <person name="Wang Y."/>
            <person name="Chovatia M."/>
            <person name="Sandor L."/>
            <person name="Salamov A."/>
            <person name="Grigoriev I.V."/>
            <person name="Stajich J.E."/>
            <person name="Spatafora J.W."/>
        </authorList>
    </citation>
    <scope>NUCLEOTIDE SEQUENCE [LARGE SCALE GENOMIC DNA]</scope>
    <source>
        <strain evidence="7">S191</strain>
    </source>
</reference>
<feature type="transmembrane region" description="Helical" evidence="5">
    <location>
        <begin position="317"/>
        <end position="340"/>
    </location>
</feature>
<dbReference type="OrthoDB" id="3352408at2759"/>
<evidence type="ECO:0000313" key="8">
    <source>
        <dbReference type="Proteomes" id="UP000673691"/>
    </source>
</evidence>
<keyword evidence="3" id="KW-0460">Magnesium</keyword>
<dbReference type="Gene3D" id="1.20.1110.10">
    <property type="entry name" value="Calcium-transporting ATPase, transmembrane domain"/>
    <property type="match status" value="1"/>
</dbReference>
<organism evidence="7 8">
    <name type="scientific">Olpidium bornovanus</name>
    <dbReference type="NCBI Taxonomy" id="278681"/>
    <lineage>
        <taxon>Eukaryota</taxon>
        <taxon>Fungi</taxon>
        <taxon>Fungi incertae sedis</taxon>
        <taxon>Olpidiomycota</taxon>
        <taxon>Olpidiomycotina</taxon>
        <taxon>Olpidiomycetes</taxon>
        <taxon>Olpidiales</taxon>
        <taxon>Olpidiaceae</taxon>
        <taxon>Olpidium</taxon>
    </lineage>
</organism>
<dbReference type="Pfam" id="PF08282">
    <property type="entry name" value="Hydrolase_3"/>
    <property type="match status" value="1"/>
</dbReference>
<dbReference type="InterPro" id="IPR023298">
    <property type="entry name" value="ATPase_P-typ_TM_dom_sf"/>
</dbReference>
<dbReference type="PANTHER" id="PTHR24093">
    <property type="entry name" value="CATION TRANSPORTING ATPASE"/>
    <property type="match status" value="1"/>
</dbReference>
<comment type="subcellular location">
    <subcellularLocation>
        <location evidence="1">Endomembrane system</location>
        <topology evidence="1">Multi-pass membrane protein</topology>
    </subcellularLocation>
</comment>
<evidence type="ECO:0000256" key="1">
    <source>
        <dbReference type="ARBA" id="ARBA00004127"/>
    </source>
</evidence>
<name>A0A8H7ZV54_9FUNG</name>
<feature type="compositionally biased region" description="Low complexity" evidence="4">
    <location>
        <begin position="430"/>
        <end position="442"/>
    </location>
</feature>
<evidence type="ECO:0000256" key="2">
    <source>
        <dbReference type="ARBA" id="ARBA00022723"/>
    </source>
</evidence>
<dbReference type="SUPFAM" id="SSF81665">
    <property type="entry name" value="Calcium ATPase, transmembrane domain M"/>
    <property type="match status" value="1"/>
</dbReference>
<dbReference type="EMBL" id="JAEFCI010006196">
    <property type="protein sequence ID" value="KAG5459852.1"/>
    <property type="molecule type" value="Genomic_DNA"/>
</dbReference>
<keyword evidence="2" id="KW-0479">Metal-binding</keyword>
<dbReference type="SUPFAM" id="SSF56784">
    <property type="entry name" value="HAD-like"/>
    <property type="match status" value="1"/>
</dbReference>